<feature type="region of interest" description="Disordered" evidence="1">
    <location>
        <begin position="1"/>
        <end position="71"/>
    </location>
</feature>
<sequence length="646" mass="72829">MNHSSRNPLTPIPISSTLSSVDSNDCHGRLTSPINHTPLTTSPLQTSPPTSKTLNIQRPRMPPTFGSHSLREYPLNNYDRQLTVEKATFDPVPYIPSQPQQTTSSLNVPSNMSTSTTGSTINNQEPPITFYRRSPPSATIQSPSSPLHLLQLQDEIPLPSSSSSSSSKVPEKSLPAATKRKDAPFAHSPPRFMKPPPLPKPERRRSTKKKKRKLPPVNGTATPSEVFHRNLVDAVSNVEGNEHISPLMQTNIPVSNNTDSDENEQYVYPYSHYDPTTSSIASSKRQYPSMKRPLLPATSFRRSSSTRPLINSAPGSFLSLQQKRQGGVLNGLVNGTHRSMSSLYKWVTNSTDATDRPQRDEEEGRRLKYPPHHRPKLRNYINDHPRSSNNSTFFPHAWAHEFSSSDEDEDDDDEDDDDDDDDDNDGDDDDDVEEYEADAYGGDYDSKDEYTKDGLPHHDSTYGAFRYRKLQYPRRRRRRRPSGLAWILRNTCLSLLVFILAMMILTVYRAEPLMDLTASMGHSLASDKELIFDLKVEANNWNWWTVRVQDADLSVFAFSDLLNTTFATQIKIKSPGGEDRNPRWSRLIRSPFGLVTRGVIQYRPFPLFGLSTRHSIPLCVVTHVDPASFVDGSDHGYCSHYIASYT</sequence>
<dbReference type="InterPro" id="IPR024260">
    <property type="entry name" value="Vac7"/>
</dbReference>
<dbReference type="AlphaFoldDB" id="A0A168PKF2"/>
<feature type="compositionally biased region" description="Basic residues" evidence="1">
    <location>
        <begin position="202"/>
        <end position="214"/>
    </location>
</feature>
<feature type="compositionally biased region" description="Basic and acidic residues" evidence="1">
    <location>
        <begin position="444"/>
        <end position="455"/>
    </location>
</feature>
<proteinExistence type="predicted"/>
<dbReference type="InParanoid" id="A0A168PKF2"/>
<keyword evidence="2" id="KW-0812">Transmembrane</keyword>
<name>A0A168PKF2_ABSGL</name>
<organism evidence="3">
    <name type="scientific">Absidia glauca</name>
    <name type="common">Pin mould</name>
    <dbReference type="NCBI Taxonomy" id="4829"/>
    <lineage>
        <taxon>Eukaryota</taxon>
        <taxon>Fungi</taxon>
        <taxon>Fungi incertae sedis</taxon>
        <taxon>Mucoromycota</taxon>
        <taxon>Mucoromycotina</taxon>
        <taxon>Mucoromycetes</taxon>
        <taxon>Mucorales</taxon>
        <taxon>Cunninghamellaceae</taxon>
        <taxon>Absidia</taxon>
    </lineage>
</organism>
<feature type="region of interest" description="Disordered" evidence="1">
    <location>
        <begin position="91"/>
        <end position="144"/>
    </location>
</feature>
<dbReference type="GO" id="GO:1903778">
    <property type="term" value="P:protein localization to vacuolar membrane"/>
    <property type="evidence" value="ECO:0007669"/>
    <property type="project" value="TreeGrafter"/>
</dbReference>
<feature type="region of interest" description="Disordered" evidence="1">
    <location>
        <begin position="157"/>
        <end position="223"/>
    </location>
</feature>
<protein>
    <submittedName>
        <fullName evidence="3">Uncharacterized protein</fullName>
    </submittedName>
</protein>
<dbReference type="GO" id="GO:0000011">
    <property type="term" value="P:vacuole inheritance"/>
    <property type="evidence" value="ECO:0007669"/>
    <property type="project" value="TreeGrafter"/>
</dbReference>
<keyword evidence="2" id="KW-1133">Transmembrane helix</keyword>
<keyword evidence="2" id="KW-0472">Membrane</keyword>
<dbReference type="Pfam" id="PF12751">
    <property type="entry name" value="Vac7"/>
    <property type="match status" value="1"/>
</dbReference>
<dbReference type="PANTHER" id="PTHR28258">
    <property type="entry name" value="VACUOLAR SEGREGATION PROTEIN 7"/>
    <property type="match status" value="1"/>
</dbReference>
<dbReference type="PANTHER" id="PTHR28258:SF1">
    <property type="entry name" value="VACUOLAR SEGREGATION PROTEIN 7"/>
    <property type="match status" value="1"/>
</dbReference>
<feature type="region of interest" description="Disordered" evidence="1">
    <location>
        <begin position="348"/>
        <end position="455"/>
    </location>
</feature>
<feature type="compositionally biased region" description="Polar residues" evidence="1">
    <location>
        <begin position="97"/>
        <end position="126"/>
    </location>
</feature>
<feature type="compositionally biased region" description="Acidic residues" evidence="1">
    <location>
        <begin position="404"/>
        <end position="437"/>
    </location>
</feature>
<feature type="transmembrane region" description="Helical" evidence="2">
    <location>
        <begin position="484"/>
        <end position="508"/>
    </location>
</feature>
<dbReference type="STRING" id="4829.A0A168PKF2"/>
<evidence type="ECO:0000256" key="2">
    <source>
        <dbReference type="SAM" id="Phobius"/>
    </source>
</evidence>
<feature type="compositionally biased region" description="Basic residues" evidence="1">
    <location>
        <begin position="367"/>
        <end position="377"/>
    </location>
</feature>
<feature type="compositionally biased region" description="Polar residues" evidence="1">
    <location>
        <begin position="1"/>
        <end position="23"/>
    </location>
</feature>
<dbReference type="Proteomes" id="UP000078561">
    <property type="component" value="Unassembled WGS sequence"/>
</dbReference>
<dbReference type="GO" id="GO:0070772">
    <property type="term" value="C:PAS complex"/>
    <property type="evidence" value="ECO:0007669"/>
    <property type="project" value="TreeGrafter"/>
</dbReference>
<gene>
    <name evidence="3" type="primary">ABSGL_08348.1 scaffold 10076</name>
</gene>
<evidence type="ECO:0000313" key="4">
    <source>
        <dbReference type="Proteomes" id="UP000078561"/>
    </source>
</evidence>
<dbReference type="EMBL" id="LT553919">
    <property type="protein sequence ID" value="SAM02547.1"/>
    <property type="molecule type" value="Genomic_DNA"/>
</dbReference>
<evidence type="ECO:0000313" key="3">
    <source>
        <dbReference type="EMBL" id="SAM02547.1"/>
    </source>
</evidence>
<feature type="compositionally biased region" description="Basic and acidic residues" evidence="1">
    <location>
        <begin position="353"/>
        <end position="366"/>
    </location>
</feature>
<feature type="compositionally biased region" description="Low complexity" evidence="1">
    <location>
        <begin position="37"/>
        <end position="54"/>
    </location>
</feature>
<evidence type="ECO:0000256" key="1">
    <source>
        <dbReference type="SAM" id="MobiDB-lite"/>
    </source>
</evidence>
<keyword evidence="4" id="KW-1185">Reference proteome</keyword>
<reference evidence="3" key="1">
    <citation type="submission" date="2016-04" db="EMBL/GenBank/DDBJ databases">
        <authorList>
            <person name="Evans L.H."/>
            <person name="Alamgir A."/>
            <person name="Owens N."/>
            <person name="Weber N.D."/>
            <person name="Virtaneva K."/>
            <person name="Barbian K."/>
            <person name="Babar A."/>
            <person name="Rosenke K."/>
        </authorList>
    </citation>
    <scope>NUCLEOTIDE SEQUENCE [LARGE SCALE GENOMIC DNA]</scope>
    <source>
        <strain evidence="3">CBS 101.48</strain>
    </source>
</reference>
<dbReference type="GO" id="GO:0000329">
    <property type="term" value="C:fungal-type vacuole membrane"/>
    <property type="evidence" value="ECO:0007669"/>
    <property type="project" value="TreeGrafter"/>
</dbReference>
<dbReference type="GO" id="GO:0010513">
    <property type="term" value="P:positive regulation of phosphatidylinositol biosynthetic process"/>
    <property type="evidence" value="ECO:0007669"/>
    <property type="project" value="TreeGrafter"/>
</dbReference>
<accession>A0A168PKF2</accession>
<dbReference type="OrthoDB" id="1204at2759"/>